<organism evidence="1 2">
    <name type="scientific">Leucogyrophana mollusca</name>
    <dbReference type="NCBI Taxonomy" id="85980"/>
    <lineage>
        <taxon>Eukaryota</taxon>
        <taxon>Fungi</taxon>
        <taxon>Dikarya</taxon>
        <taxon>Basidiomycota</taxon>
        <taxon>Agaricomycotina</taxon>
        <taxon>Agaricomycetes</taxon>
        <taxon>Agaricomycetidae</taxon>
        <taxon>Boletales</taxon>
        <taxon>Boletales incertae sedis</taxon>
        <taxon>Leucogyrophana</taxon>
    </lineage>
</organism>
<dbReference type="EMBL" id="MU266826">
    <property type="protein sequence ID" value="KAH7918227.1"/>
    <property type="molecule type" value="Genomic_DNA"/>
</dbReference>
<dbReference type="Proteomes" id="UP000790709">
    <property type="component" value="Unassembled WGS sequence"/>
</dbReference>
<proteinExistence type="predicted"/>
<gene>
    <name evidence="1" type="ORF">BV22DRAFT_1051878</name>
</gene>
<name>A0ACB8B0K5_9AGAM</name>
<protein>
    <submittedName>
        <fullName evidence="1">Uncharacterized protein</fullName>
    </submittedName>
</protein>
<sequence length="715" mass="78747">MPTMKPTTALTIAILYKDCAIINVPAEGAPEAPSEEERRKANEARLTSSRLAGLDQRLFDIPRIGLPENARPSVQALFAALKATKDINDHLALLEPKIFKKKGNAAGSHAAGIAAYNDFLKKSGVQKTINTITDKVLTDMGMHPLNLLAERTEEDEDYEADEFPQLKTIEGQVSASLIAAIFSDAAFQSSGATASVFASAANALLHHAWERYRKVRRRSGIALDKIKRDCNKAFAVLNDGKKMGAKELRASMEALRKYSVAIQWWPQEKEKSGGVAENETMLRTLLTDAMKAKGMTAGDDEEDESGPAATPLARARQVGRARARKLPIVDFADSEVLSALWATFVTLFETEGEAVAPGVAYSSNEETGLEAWLASPDMGVEDFRHMNDERLATLLAFPNNRPALFADFRSKLGHCAWESKEIADTFVSSNPDMTPLSLLWHQMCGIAAMGSKVWSDKFEHTSGLLVADDVGVGKTALTMGLIALVISVWIAETQVKSGRPLLLEKLPHFAGVGLVPDLPHLIIVPNGLISQWYSELRTFFKPNVIDIHIFPTASKEWPDFWQGQWDKSTTPMIHRIILVSHSTLQTQASQVLQGTKGGANKGKAWSEPRKHKQGSASKLGNCLWRPGQNYNVVVCDEAHEFRNIGPAFWALSEVTAIAKLPIMLTATPLWTSPKDITSLFRLIREPPFLGHPGDDMDKEWSLKLQRARRGLTRDE</sequence>
<comment type="caution">
    <text evidence="1">The sequence shown here is derived from an EMBL/GenBank/DDBJ whole genome shotgun (WGS) entry which is preliminary data.</text>
</comment>
<feature type="non-terminal residue" evidence="1">
    <location>
        <position position="715"/>
    </location>
</feature>
<reference evidence="1" key="1">
    <citation type="journal article" date="2021" name="New Phytol.">
        <title>Evolutionary innovations through gain and loss of genes in the ectomycorrhizal Boletales.</title>
        <authorList>
            <person name="Wu G."/>
            <person name="Miyauchi S."/>
            <person name="Morin E."/>
            <person name="Kuo A."/>
            <person name="Drula E."/>
            <person name="Varga T."/>
            <person name="Kohler A."/>
            <person name="Feng B."/>
            <person name="Cao Y."/>
            <person name="Lipzen A."/>
            <person name="Daum C."/>
            <person name="Hundley H."/>
            <person name="Pangilinan J."/>
            <person name="Johnson J."/>
            <person name="Barry K."/>
            <person name="LaButti K."/>
            <person name="Ng V."/>
            <person name="Ahrendt S."/>
            <person name="Min B."/>
            <person name="Choi I.G."/>
            <person name="Park H."/>
            <person name="Plett J.M."/>
            <person name="Magnuson J."/>
            <person name="Spatafora J.W."/>
            <person name="Nagy L.G."/>
            <person name="Henrissat B."/>
            <person name="Grigoriev I.V."/>
            <person name="Yang Z.L."/>
            <person name="Xu J."/>
            <person name="Martin F.M."/>
        </authorList>
    </citation>
    <scope>NUCLEOTIDE SEQUENCE</scope>
    <source>
        <strain evidence="1">KUC20120723A-06</strain>
    </source>
</reference>
<evidence type="ECO:0000313" key="2">
    <source>
        <dbReference type="Proteomes" id="UP000790709"/>
    </source>
</evidence>
<accession>A0ACB8B0K5</accession>
<keyword evidence="2" id="KW-1185">Reference proteome</keyword>
<evidence type="ECO:0000313" key="1">
    <source>
        <dbReference type="EMBL" id="KAH7918227.1"/>
    </source>
</evidence>